<evidence type="ECO:0000313" key="2">
    <source>
        <dbReference type="Proteomes" id="UP000886523"/>
    </source>
</evidence>
<comment type="caution">
    <text evidence="1">The sequence shown here is derived from an EMBL/GenBank/DDBJ whole genome shotgun (WGS) entry which is preliminary data.</text>
</comment>
<protein>
    <submittedName>
        <fullName evidence="1">Uncharacterized protein</fullName>
    </submittedName>
</protein>
<dbReference type="AlphaFoldDB" id="A0A9P6AFG4"/>
<evidence type="ECO:0000313" key="1">
    <source>
        <dbReference type="EMBL" id="KAF9504935.1"/>
    </source>
</evidence>
<name>A0A9P6AFG4_9AGAM</name>
<accession>A0A9P6AFG4</accession>
<organism evidence="1 2">
    <name type="scientific">Hydnum rufescens UP504</name>
    <dbReference type="NCBI Taxonomy" id="1448309"/>
    <lineage>
        <taxon>Eukaryota</taxon>
        <taxon>Fungi</taxon>
        <taxon>Dikarya</taxon>
        <taxon>Basidiomycota</taxon>
        <taxon>Agaricomycotina</taxon>
        <taxon>Agaricomycetes</taxon>
        <taxon>Cantharellales</taxon>
        <taxon>Hydnaceae</taxon>
        <taxon>Hydnum</taxon>
    </lineage>
</organism>
<proteinExistence type="predicted"/>
<reference evidence="1" key="1">
    <citation type="journal article" date="2020" name="Nat. Commun.">
        <title>Large-scale genome sequencing of mycorrhizal fungi provides insights into the early evolution of symbiotic traits.</title>
        <authorList>
            <person name="Miyauchi S."/>
            <person name="Kiss E."/>
            <person name="Kuo A."/>
            <person name="Drula E."/>
            <person name="Kohler A."/>
            <person name="Sanchez-Garcia M."/>
            <person name="Morin E."/>
            <person name="Andreopoulos B."/>
            <person name="Barry K.W."/>
            <person name="Bonito G."/>
            <person name="Buee M."/>
            <person name="Carver A."/>
            <person name="Chen C."/>
            <person name="Cichocki N."/>
            <person name="Clum A."/>
            <person name="Culley D."/>
            <person name="Crous P.W."/>
            <person name="Fauchery L."/>
            <person name="Girlanda M."/>
            <person name="Hayes R.D."/>
            <person name="Keri Z."/>
            <person name="LaButti K."/>
            <person name="Lipzen A."/>
            <person name="Lombard V."/>
            <person name="Magnuson J."/>
            <person name="Maillard F."/>
            <person name="Murat C."/>
            <person name="Nolan M."/>
            <person name="Ohm R.A."/>
            <person name="Pangilinan J."/>
            <person name="Pereira M.F."/>
            <person name="Perotto S."/>
            <person name="Peter M."/>
            <person name="Pfister S."/>
            <person name="Riley R."/>
            <person name="Sitrit Y."/>
            <person name="Stielow J.B."/>
            <person name="Szollosi G."/>
            <person name="Zifcakova L."/>
            <person name="Stursova M."/>
            <person name="Spatafora J.W."/>
            <person name="Tedersoo L."/>
            <person name="Vaario L.M."/>
            <person name="Yamada A."/>
            <person name="Yan M."/>
            <person name="Wang P."/>
            <person name="Xu J."/>
            <person name="Bruns T."/>
            <person name="Baldrian P."/>
            <person name="Vilgalys R."/>
            <person name="Dunand C."/>
            <person name="Henrissat B."/>
            <person name="Grigoriev I.V."/>
            <person name="Hibbett D."/>
            <person name="Nagy L.G."/>
            <person name="Martin F.M."/>
        </authorList>
    </citation>
    <scope>NUCLEOTIDE SEQUENCE</scope>
    <source>
        <strain evidence="1">UP504</strain>
    </source>
</reference>
<dbReference type="EMBL" id="MU129184">
    <property type="protein sequence ID" value="KAF9504935.1"/>
    <property type="molecule type" value="Genomic_DNA"/>
</dbReference>
<gene>
    <name evidence="1" type="ORF">BS47DRAFT_598802</name>
</gene>
<keyword evidence="2" id="KW-1185">Reference proteome</keyword>
<sequence length="156" mass="18465">MYDEHHKRSNTPFRHHIYLFVWPPLYESHPIWGRFKSPIRPHPSCPDLPEKKQCRKTGRRGGTHRLRGFTIEFIQSLDYPLPFVCSIPIAFSFCWRSQTRSLQGFKPIHRTEMSIFPAVLYHNGRLPLTCYSQFHVPTLILWPLSRSRGITKFSLC</sequence>
<dbReference type="Proteomes" id="UP000886523">
    <property type="component" value="Unassembled WGS sequence"/>
</dbReference>